<evidence type="ECO:0000313" key="9">
    <source>
        <dbReference type="Proteomes" id="UP001165422"/>
    </source>
</evidence>
<dbReference type="CDD" id="cd06850">
    <property type="entry name" value="biotinyl_domain"/>
    <property type="match status" value="1"/>
</dbReference>
<comment type="caution">
    <text evidence="8">The sequence shown here is derived from an EMBL/GenBank/DDBJ whole genome shotgun (WGS) entry which is preliminary data.</text>
</comment>
<dbReference type="Pfam" id="PF00364">
    <property type="entry name" value="Biotin_lipoyl"/>
    <property type="match status" value="1"/>
</dbReference>
<dbReference type="InterPro" id="IPR050465">
    <property type="entry name" value="UPF0194_transport"/>
</dbReference>
<reference evidence="8" key="1">
    <citation type="submission" date="2021-11" db="EMBL/GenBank/DDBJ databases">
        <authorList>
            <person name="Qingchun L."/>
            <person name="Dong Z."/>
            <person name="Zongwei Q."/>
            <person name="Jia Z."/>
            <person name="Duotao L."/>
        </authorList>
    </citation>
    <scope>NUCLEOTIDE SEQUENCE</scope>
    <source>
        <strain evidence="8">WLY-B-L2</strain>
    </source>
</reference>
<accession>A0ABS8N3M8</accession>
<comment type="subcellular location">
    <subcellularLocation>
        <location evidence="1">Cell envelope</location>
    </subcellularLocation>
</comment>
<evidence type="ECO:0000259" key="7">
    <source>
        <dbReference type="Pfam" id="PF25990"/>
    </source>
</evidence>
<dbReference type="PANTHER" id="PTHR32347">
    <property type="entry name" value="EFFLUX SYSTEM COMPONENT YKNX-RELATED"/>
    <property type="match status" value="1"/>
</dbReference>
<evidence type="ECO:0000259" key="5">
    <source>
        <dbReference type="Pfam" id="PF00364"/>
    </source>
</evidence>
<dbReference type="InterPro" id="IPR058649">
    <property type="entry name" value="CzcB_C"/>
</dbReference>
<feature type="domain" description="Lipoyl-binding" evidence="5">
    <location>
        <begin position="63"/>
        <end position="125"/>
    </location>
</feature>
<proteinExistence type="inferred from homology"/>
<dbReference type="NCBIfam" id="TIGR01730">
    <property type="entry name" value="RND_mfp"/>
    <property type="match status" value="1"/>
</dbReference>
<feature type="domain" description="YknX-like beta-barrel" evidence="7">
    <location>
        <begin position="137"/>
        <end position="202"/>
    </location>
</feature>
<keyword evidence="9" id="KW-1185">Reference proteome</keyword>
<keyword evidence="3" id="KW-0175">Coiled coil</keyword>
<dbReference type="Gene3D" id="2.40.420.20">
    <property type="match status" value="1"/>
</dbReference>
<feature type="region of interest" description="Disordered" evidence="4">
    <location>
        <begin position="266"/>
        <end position="313"/>
    </location>
</feature>
<dbReference type="RefSeq" id="WP_229981166.1">
    <property type="nucleotide sequence ID" value="NZ_JAJJPB010000004.1"/>
</dbReference>
<dbReference type="PANTHER" id="PTHR32347:SF23">
    <property type="entry name" value="BLL5650 PROTEIN"/>
    <property type="match status" value="1"/>
</dbReference>
<dbReference type="Pfam" id="PF25975">
    <property type="entry name" value="CzcB_C"/>
    <property type="match status" value="1"/>
</dbReference>
<evidence type="ECO:0000256" key="4">
    <source>
        <dbReference type="SAM" id="MobiDB-lite"/>
    </source>
</evidence>
<dbReference type="EMBL" id="JAJJPB010000004">
    <property type="protein sequence ID" value="MCC9294360.1"/>
    <property type="molecule type" value="Genomic_DNA"/>
</dbReference>
<feature type="domain" description="CzcB-like C-terminal circularly permuted SH3-like" evidence="6">
    <location>
        <begin position="215"/>
        <end position="267"/>
    </location>
</feature>
<dbReference type="Pfam" id="PF25990">
    <property type="entry name" value="Beta-barrel_YknX"/>
    <property type="match status" value="1"/>
</dbReference>
<dbReference type="InterPro" id="IPR000089">
    <property type="entry name" value="Biotin_lipoyl"/>
</dbReference>
<protein>
    <submittedName>
        <fullName evidence="8">Efflux RND transporter periplasmic adaptor subunit</fullName>
    </submittedName>
</protein>
<dbReference type="SUPFAM" id="SSF51230">
    <property type="entry name" value="Single hybrid motif"/>
    <property type="match status" value="1"/>
</dbReference>
<comment type="similarity">
    <text evidence="2">Belongs to the membrane fusion protein (MFP) (TC 8.A.1) family.</text>
</comment>
<evidence type="ECO:0000256" key="2">
    <source>
        <dbReference type="ARBA" id="ARBA00009477"/>
    </source>
</evidence>
<dbReference type="InterPro" id="IPR006143">
    <property type="entry name" value="RND_pump_MFP"/>
</dbReference>
<name>A0ABS8N3M8_9CLOT</name>
<feature type="compositionally biased region" description="Gly residues" evidence="4">
    <location>
        <begin position="292"/>
        <end position="313"/>
    </location>
</feature>
<dbReference type="InterPro" id="IPR058636">
    <property type="entry name" value="Beta-barrel_YknX"/>
</dbReference>
<dbReference type="InterPro" id="IPR011053">
    <property type="entry name" value="Single_hybrid_motif"/>
</dbReference>
<evidence type="ECO:0000259" key="6">
    <source>
        <dbReference type="Pfam" id="PF25975"/>
    </source>
</evidence>
<dbReference type="Gene3D" id="2.40.30.170">
    <property type="match status" value="1"/>
</dbReference>
<evidence type="ECO:0000256" key="1">
    <source>
        <dbReference type="ARBA" id="ARBA00004196"/>
    </source>
</evidence>
<feature type="compositionally biased region" description="Low complexity" evidence="4">
    <location>
        <begin position="274"/>
        <end position="291"/>
    </location>
</feature>
<evidence type="ECO:0000313" key="8">
    <source>
        <dbReference type="EMBL" id="MCC9294360.1"/>
    </source>
</evidence>
<sequence>MKKILIPILVVVIAVVSIVVYRNTTKKSENNKSQSSQTQVTIQNIESTVSGSGSVVPLNSGTIKAEGKDTVSQVLVSKDQTVTAGQELIAFEDGSAAITAPYDGIISQVNVSAGDSVNPNQDLLSIFDNKNFYTTISVDETDVPNLKIGQKANIKVNAFPDTSFTGTVKDISQQGTYSNGVSTFNVIIYFDKINDIKSGMSTEASIVTASKNNVLAVPIEAIRDMDGKKFVILSSDDGKMKMQQVQVGINNGKMVQIVEGLTEGQKVQLPQTESSSGSQSSAKSRSGFGMMRSGGIGNSRQSGNGGSQNRGTN</sequence>
<dbReference type="Proteomes" id="UP001165422">
    <property type="component" value="Unassembled WGS sequence"/>
</dbReference>
<organism evidence="8 9">
    <name type="scientific">Clostridium aromativorans</name>
    <dbReference type="NCBI Taxonomy" id="2836848"/>
    <lineage>
        <taxon>Bacteria</taxon>
        <taxon>Bacillati</taxon>
        <taxon>Bacillota</taxon>
        <taxon>Clostridia</taxon>
        <taxon>Eubacteriales</taxon>
        <taxon>Clostridiaceae</taxon>
        <taxon>Clostridium</taxon>
    </lineage>
</organism>
<dbReference type="Gene3D" id="2.40.50.100">
    <property type="match status" value="1"/>
</dbReference>
<gene>
    <name evidence="8" type="ORF">LN736_05660</name>
</gene>
<evidence type="ECO:0000256" key="3">
    <source>
        <dbReference type="ARBA" id="ARBA00023054"/>
    </source>
</evidence>